<organism evidence="1 2">
    <name type="scientific">Virgibacillus byunsanensis</name>
    <dbReference type="NCBI Taxonomy" id="570945"/>
    <lineage>
        <taxon>Bacteria</taxon>
        <taxon>Bacillati</taxon>
        <taxon>Bacillota</taxon>
        <taxon>Bacilli</taxon>
        <taxon>Bacillales</taxon>
        <taxon>Bacillaceae</taxon>
        <taxon>Virgibacillus</taxon>
    </lineage>
</organism>
<sequence>MDKCGLIRGAVLENLAYRQALMAEALVALMQMRKFYTLLSA</sequence>
<keyword evidence="2" id="KW-1185">Reference proteome</keyword>
<evidence type="ECO:0000313" key="2">
    <source>
        <dbReference type="Proteomes" id="UP001597040"/>
    </source>
</evidence>
<gene>
    <name evidence="1" type="ORF">ACFQ3N_00535</name>
</gene>
<dbReference type="EMBL" id="JBHTKJ010000001">
    <property type="protein sequence ID" value="MFD1036915.1"/>
    <property type="molecule type" value="Genomic_DNA"/>
</dbReference>
<evidence type="ECO:0000313" key="1">
    <source>
        <dbReference type="EMBL" id="MFD1036915.1"/>
    </source>
</evidence>
<comment type="caution">
    <text evidence="1">The sequence shown here is derived from an EMBL/GenBank/DDBJ whole genome shotgun (WGS) entry which is preliminary data.</text>
</comment>
<reference evidence="2" key="1">
    <citation type="journal article" date="2019" name="Int. J. Syst. Evol. Microbiol.">
        <title>The Global Catalogue of Microorganisms (GCM) 10K type strain sequencing project: providing services to taxonomists for standard genome sequencing and annotation.</title>
        <authorList>
            <consortium name="The Broad Institute Genomics Platform"/>
            <consortium name="The Broad Institute Genome Sequencing Center for Infectious Disease"/>
            <person name="Wu L."/>
            <person name="Ma J."/>
        </authorList>
    </citation>
    <scope>NUCLEOTIDE SEQUENCE [LARGE SCALE GENOMIC DNA]</scope>
    <source>
        <strain evidence="2">CCUG 56754</strain>
    </source>
</reference>
<name>A0ABW3LEV7_9BACI</name>
<accession>A0ABW3LEV7</accession>
<protein>
    <submittedName>
        <fullName evidence="1">Uncharacterized protein</fullName>
    </submittedName>
</protein>
<proteinExistence type="predicted"/>
<dbReference type="Proteomes" id="UP001597040">
    <property type="component" value="Unassembled WGS sequence"/>
</dbReference>